<dbReference type="Proteomes" id="UP000238701">
    <property type="component" value="Unassembled WGS sequence"/>
</dbReference>
<evidence type="ECO:0000256" key="1">
    <source>
        <dbReference type="SAM" id="MobiDB-lite"/>
    </source>
</evidence>
<reference evidence="3" key="1">
    <citation type="submission" date="2018-02" db="EMBL/GenBank/DDBJ databases">
        <authorList>
            <person name="Hausmann B."/>
        </authorList>
    </citation>
    <scope>NUCLEOTIDE SEQUENCE [LARGE SCALE GENOMIC DNA]</scope>
    <source>
        <strain evidence="3">Peat soil MAG SbA1</strain>
    </source>
</reference>
<proteinExistence type="predicted"/>
<evidence type="ECO:0000313" key="3">
    <source>
        <dbReference type="Proteomes" id="UP000238701"/>
    </source>
</evidence>
<organism evidence="2 3">
    <name type="scientific">Candidatus Sulfotelmatobacter kueseliae</name>
    <dbReference type="NCBI Taxonomy" id="2042962"/>
    <lineage>
        <taxon>Bacteria</taxon>
        <taxon>Pseudomonadati</taxon>
        <taxon>Acidobacteriota</taxon>
        <taxon>Terriglobia</taxon>
        <taxon>Terriglobales</taxon>
        <taxon>Candidatus Korobacteraceae</taxon>
        <taxon>Candidatus Sulfotelmatobacter</taxon>
    </lineage>
</organism>
<feature type="compositionally biased region" description="Basic and acidic residues" evidence="1">
    <location>
        <begin position="1"/>
        <end position="22"/>
    </location>
</feature>
<dbReference type="AlphaFoldDB" id="A0A2U3LBQ9"/>
<name>A0A2U3LBQ9_9BACT</name>
<gene>
    <name evidence="2" type="ORF">SBA1_900007</name>
</gene>
<evidence type="ECO:0000313" key="2">
    <source>
        <dbReference type="EMBL" id="SPF49374.1"/>
    </source>
</evidence>
<protein>
    <submittedName>
        <fullName evidence="2">Uncharacterized protein</fullName>
    </submittedName>
</protein>
<dbReference type="EMBL" id="OMOD01000189">
    <property type="protein sequence ID" value="SPF49374.1"/>
    <property type="molecule type" value="Genomic_DNA"/>
</dbReference>
<accession>A0A2U3LBQ9</accession>
<sequence length="76" mass="8371">MKTLHDSVRHPEVPRSYERDEGSPAPLLCLGEIPRSAGKTAPLGMTPDRKAPTAVLFSLCAFRAVIIQSQRELLSR</sequence>
<feature type="region of interest" description="Disordered" evidence="1">
    <location>
        <begin position="1"/>
        <end position="26"/>
    </location>
</feature>